<protein>
    <submittedName>
        <fullName evidence="5">TetR/AcrR family transcriptional regulator</fullName>
    </submittedName>
</protein>
<dbReference type="Proteomes" id="UP000561011">
    <property type="component" value="Unassembled WGS sequence"/>
</dbReference>
<comment type="caution">
    <text evidence="5">The sequence shown here is derived from an EMBL/GenBank/DDBJ whole genome shotgun (WGS) entry which is preliminary data.</text>
</comment>
<dbReference type="EMBL" id="JACBYE010000053">
    <property type="protein sequence ID" value="NYS95058.1"/>
    <property type="molecule type" value="Genomic_DNA"/>
</dbReference>
<evidence type="ECO:0000313" key="6">
    <source>
        <dbReference type="Proteomes" id="UP000561011"/>
    </source>
</evidence>
<evidence type="ECO:0000256" key="1">
    <source>
        <dbReference type="ARBA" id="ARBA00023125"/>
    </source>
</evidence>
<keyword evidence="6" id="KW-1185">Reference proteome</keyword>
<dbReference type="PANTHER" id="PTHR30055">
    <property type="entry name" value="HTH-TYPE TRANSCRIPTIONAL REGULATOR RUTR"/>
    <property type="match status" value="1"/>
</dbReference>
<dbReference type="PROSITE" id="PS50977">
    <property type="entry name" value="HTH_TETR_2"/>
    <property type="match status" value="1"/>
</dbReference>
<dbReference type="SUPFAM" id="SSF46689">
    <property type="entry name" value="Homeodomain-like"/>
    <property type="match status" value="1"/>
</dbReference>
<dbReference type="InterPro" id="IPR050109">
    <property type="entry name" value="HTH-type_TetR-like_transc_reg"/>
</dbReference>
<feature type="DNA-binding region" description="H-T-H motif" evidence="2">
    <location>
        <begin position="51"/>
        <end position="70"/>
    </location>
</feature>
<evidence type="ECO:0000259" key="4">
    <source>
        <dbReference type="PROSITE" id="PS50977"/>
    </source>
</evidence>
<dbReference type="PROSITE" id="PS01081">
    <property type="entry name" value="HTH_TETR_1"/>
    <property type="match status" value="1"/>
</dbReference>
<dbReference type="PRINTS" id="PR00455">
    <property type="entry name" value="HTHTETR"/>
</dbReference>
<dbReference type="GO" id="GO:0003700">
    <property type="term" value="F:DNA-binding transcription factor activity"/>
    <property type="evidence" value="ECO:0007669"/>
    <property type="project" value="TreeGrafter"/>
</dbReference>
<dbReference type="RefSeq" id="WP_179914288.1">
    <property type="nucleotide sequence ID" value="NZ_JACBYE010000053.1"/>
</dbReference>
<dbReference type="Pfam" id="PF00440">
    <property type="entry name" value="TetR_N"/>
    <property type="match status" value="1"/>
</dbReference>
<dbReference type="InterPro" id="IPR039536">
    <property type="entry name" value="TetR_C_Proteobacteria"/>
</dbReference>
<feature type="compositionally biased region" description="Low complexity" evidence="3">
    <location>
        <begin position="1"/>
        <end position="15"/>
    </location>
</feature>
<proteinExistence type="predicted"/>
<dbReference type="Pfam" id="PF14246">
    <property type="entry name" value="TetR_C_7"/>
    <property type="match status" value="1"/>
</dbReference>
<evidence type="ECO:0000256" key="2">
    <source>
        <dbReference type="PROSITE-ProRule" id="PRU00335"/>
    </source>
</evidence>
<dbReference type="PANTHER" id="PTHR30055:SF146">
    <property type="entry name" value="HTH-TYPE TRANSCRIPTIONAL DUAL REGULATOR CECR"/>
    <property type="match status" value="1"/>
</dbReference>
<reference evidence="5 6" key="1">
    <citation type="submission" date="2020-07" db="EMBL/GenBank/DDBJ databases">
        <title>MOT database genomes.</title>
        <authorList>
            <person name="Joseph S."/>
            <person name="Aduse-Opoku J."/>
            <person name="Hashim A."/>
            <person name="Wade W."/>
            <person name="Curtis M."/>
        </authorList>
    </citation>
    <scope>NUCLEOTIDE SEQUENCE [LARGE SCALE GENOMIC DNA]</scope>
    <source>
        <strain evidence="5 6">DSM 100099</strain>
    </source>
</reference>
<dbReference type="InterPro" id="IPR001647">
    <property type="entry name" value="HTH_TetR"/>
</dbReference>
<evidence type="ECO:0000313" key="5">
    <source>
        <dbReference type="EMBL" id="NYS95058.1"/>
    </source>
</evidence>
<dbReference type="GO" id="GO:0000976">
    <property type="term" value="F:transcription cis-regulatory region binding"/>
    <property type="evidence" value="ECO:0007669"/>
    <property type="project" value="TreeGrafter"/>
</dbReference>
<gene>
    <name evidence="5" type="ORF">HZZ10_16190</name>
</gene>
<accession>A0A853F1Z3</accession>
<feature type="domain" description="HTH tetR-type" evidence="4">
    <location>
        <begin position="28"/>
        <end position="88"/>
    </location>
</feature>
<dbReference type="AlphaFoldDB" id="A0A853F1Z3"/>
<dbReference type="InterPro" id="IPR009057">
    <property type="entry name" value="Homeodomain-like_sf"/>
</dbReference>
<organism evidence="5 6">
    <name type="scientific">Sanguibacter inulinus</name>
    <dbReference type="NCBI Taxonomy" id="60922"/>
    <lineage>
        <taxon>Bacteria</taxon>
        <taxon>Bacillati</taxon>
        <taxon>Actinomycetota</taxon>
        <taxon>Actinomycetes</taxon>
        <taxon>Micrococcales</taxon>
        <taxon>Sanguibacteraceae</taxon>
        <taxon>Sanguibacter</taxon>
    </lineage>
</organism>
<sequence length="220" mass="22886">MADAPPAGASTPAPAARKRGRPAAHERETRRSDILRAATATFLAHGYSATTLDQIAAAGQVTKRTVYTYFGDKAAVFTAVVDQLHHDVVAQAGAADASDLLGLSTRIVRTLLSDEGVGLHRLVIAEAPSFPDLAATFYATGPRQYVVALADAISSQGGDDGGGSGEAAARLDEAEQLFGLLLGEAHRRRLLGLEPAPDLDRAQTHARAALAALGLLRETA</sequence>
<evidence type="ECO:0000256" key="3">
    <source>
        <dbReference type="SAM" id="MobiDB-lite"/>
    </source>
</evidence>
<dbReference type="Gene3D" id="1.10.357.10">
    <property type="entry name" value="Tetracycline Repressor, domain 2"/>
    <property type="match status" value="1"/>
</dbReference>
<keyword evidence="1 2" id="KW-0238">DNA-binding</keyword>
<dbReference type="InterPro" id="IPR023772">
    <property type="entry name" value="DNA-bd_HTH_TetR-type_CS"/>
</dbReference>
<name>A0A853F1Z3_9MICO</name>
<feature type="region of interest" description="Disordered" evidence="3">
    <location>
        <begin position="1"/>
        <end position="31"/>
    </location>
</feature>